<dbReference type="AlphaFoldDB" id="A0A922NXP9"/>
<dbReference type="Pfam" id="PF00196">
    <property type="entry name" value="GerE"/>
    <property type="match status" value="1"/>
</dbReference>
<sequence length="236" mass="25779">MQKSLDALGAFSALLSNADTTREVAEALCRALLPFGFEACLFAQLAPTTTPSPDILADLWPSAWSSHYFKKGLVARDPCAAQCLRTSQLFSWRSIAQRRLQRDERSVMETAAAFGLQDGFCLPVHGANGQIGVISLAGQSVEHSRNARFVIEAAGYCSYQKLSRLRQQSVQPVLTRRQAEVCDWVAAGKTTAQTAAILGIAEATVEQHLKDSRVRLGAANRVHTVVTAIRRREIPI</sequence>
<feature type="domain" description="HTH luxR-type" evidence="4">
    <location>
        <begin position="167"/>
        <end position="232"/>
    </location>
</feature>
<evidence type="ECO:0000313" key="5">
    <source>
        <dbReference type="EMBL" id="KEQ04756.1"/>
    </source>
</evidence>
<dbReference type="GO" id="GO:0003677">
    <property type="term" value="F:DNA binding"/>
    <property type="evidence" value="ECO:0007669"/>
    <property type="project" value="UniProtKB-KW"/>
</dbReference>
<dbReference type="InterPro" id="IPR005143">
    <property type="entry name" value="TF_LuxR_autoind-bd_dom"/>
</dbReference>
<dbReference type="InterPro" id="IPR016032">
    <property type="entry name" value="Sig_transdc_resp-reg_C-effctor"/>
</dbReference>
<dbReference type="GO" id="GO:0006355">
    <property type="term" value="P:regulation of DNA-templated transcription"/>
    <property type="evidence" value="ECO:0007669"/>
    <property type="project" value="InterPro"/>
</dbReference>
<keyword evidence="6" id="KW-1185">Reference proteome</keyword>
<dbReference type="EMBL" id="JOKJ01000023">
    <property type="protein sequence ID" value="KEQ04756.1"/>
    <property type="molecule type" value="Genomic_DNA"/>
</dbReference>
<proteinExistence type="predicted"/>
<dbReference type="InterPro" id="IPR000792">
    <property type="entry name" value="Tscrpt_reg_LuxR_C"/>
</dbReference>
<dbReference type="PRINTS" id="PR00038">
    <property type="entry name" value="HTHLUXR"/>
</dbReference>
<organism evidence="5 6">
    <name type="scientific">Pseudorhizobium pelagicum</name>
    <dbReference type="NCBI Taxonomy" id="1509405"/>
    <lineage>
        <taxon>Bacteria</taxon>
        <taxon>Pseudomonadati</taxon>
        <taxon>Pseudomonadota</taxon>
        <taxon>Alphaproteobacteria</taxon>
        <taxon>Hyphomicrobiales</taxon>
        <taxon>Rhizobiaceae</taxon>
        <taxon>Rhizobium/Agrobacterium group</taxon>
        <taxon>Pseudorhizobium</taxon>
    </lineage>
</organism>
<dbReference type="InterPro" id="IPR036388">
    <property type="entry name" value="WH-like_DNA-bd_sf"/>
</dbReference>
<keyword evidence="1" id="KW-0805">Transcription regulation</keyword>
<dbReference type="PANTHER" id="PTHR44688">
    <property type="entry name" value="DNA-BINDING TRANSCRIPTIONAL ACTIVATOR DEVR_DOSR"/>
    <property type="match status" value="1"/>
</dbReference>
<dbReference type="InterPro" id="IPR036693">
    <property type="entry name" value="TF_LuxR_autoind-bd_dom_sf"/>
</dbReference>
<name>A0A922NXP9_9HYPH</name>
<evidence type="ECO:0000259" key="4">
    <source>
        <dbReference type="PROSITE" id="PS50043"/>
    </source>
</evidence>
<keyword evidence="3" id="KW-0804">Transcription</keyword>
<dbReference type="Proteomes" id="UP000052167">
    <property type="component" value="Unassembled WGS sequence"/>
</dbReference>
<dbReference type="PANTHER" id="PTHR44688:SF16">
    <property type="entry name" value="DNA-BINDING TRANSCRIPTIONAL ACTIVATOR DEVR_DOSR"/>
    <property type="match status" value="1"/>
</dbReference>
<dbReference type="RefSeq" id="WP_037190077.1">
    <property type="nucleotide sequence ID" value="NZ_JOKI01000006.1"/>
</dbReference>
<protein>
    <recommendedName>
        <fullName evidence="4">HTH luxR-type domain-containing protein</fullName>
    </recommendedName>
</protein>
<dbReference type="CDD" id="cd06170">
    <property type="entry name" value="LuxR_C_like"/>
    <property type="match status" value="1"/>
</dbReference>
<gene>
    <name evidence="5" type="ORF">GV68_12240</name>
</gene>
<evidence type="ECO:0000313" key="6">
    <source>
        <dbReference type="Proteomes" id="UP000052167"/>
    </source>
</evidence>
<comment type="caution">
    <text evidence="5">The sequence shown here is derived from an EMBL/GenBank/DDBJ whole genome shotgun (WGS) entry which is preliminary data.</text>
</comment>
<reference evidence="5 6" key="1">
    <citation type="submission" date="2014-06" db="EMBL/GenBank/DDBJ databases">
        <title>Rhizobium pelagicum/R2-400B4.</title>
        <authorList>
            <person name="Kimes N.E."/>
            <person name="Lopez-Perez M."/>
        </authorList>
    </citation>
    <scope>NUCLEOTIDE SEQUENCE [LARGE SCALE GENOMIC DNA]</scope>
    <source>
        <strain evidence="5 6">R2-400B4</strain>
    </source>
</reference>
<keyword evidence="2" id="KW-0238">DNA-binding</keyword>
<evidence type="ECO:0000256" key="1">
    <source>
        <dbReference type="ARBA" id="ARBA00023015"/>
    </source>
</evidence>
<dbReference type="OrthoDB" id="3170288at2"/>
<dbReference type="SUPFAM" id="SSF46894">
    <property type="entry name" value="C-terminal effector domain of the bipartite response regulators"/>
    <property type="match status" value="1"/>
</dbReference>
<evidence type="ECO:0000256" key="3">
    <source>
        <dbReference type="ARBA" id="ARBA00023163"/>
    </source>
</evidence>
<dbReference type="Pfam" id="PF03472">
    <property type="entry name" value="Autoind_bind"/>
    <property type="match status" value="1"/>
</dbReference>
<dbReference type="Gene3D" id="3.30.450.80">
    <property type="entry name" value="Transcription factor LuxR-like, autoinducer-binding domain"/>
    <property type="match status" value="1"/>
</dbReference>
<evidence type="ECO:0000256" key="2">
    <source>
        <dbReference type="ARBA" id="ARBA00023125"/>
    </source>
</evidence>
<accession>A0A922NXP9</accession>
<dbReference type="SUPFAM" id="SSF75516">
    <property type="entry name" value="Pheromone-binding domain of LuxR-like quorum-sensing transcription factors"/>
    <property type="match status" value="1"/>
</dbReference>
<dbReference type="SMART" id="SM00421">
    <property type="entry name" value="HTH_LUXR"/>
    <property type="match status" value="1"/>
</dbReference>
<dbReference type="PROSITE" id="PS50043">
    <property type="entry name" value="HTH_LUXR_2"/>
    <property type="match status" value="1"/>
</dbReference>
<dbReference type="Gene3D" id="1.10.10.10">
    <property type="entry name" value="Winged helix-like DNA-binding domain superfamily/Winged helix DNA-binding domain"/>
    <property type="match status" value="1"/>
</dbReference>